<comment type="caution">
    <text evidence="1">The sequence shown here is derived from an EMBL/GenBank/DDBJ whole genome shotgun (WGS) entry which is preliminary data.</text>
</comment>
<gene>
    <name evidence="1" type="ORF">PSAN_47980</name>
</gene>
<evidence type="ECO:0000313" key="1">
    <source>
        <dbReference type="EMBL" id="KAF2406622.1"/>
    </source>
</evidence>
<name>A0ABQ6ZQD6_9PSED</name>
<keyword evidence="2" id="KW-1185">Reference proteome</keyword>
<protein>
    <submittedName>
        <fullName evidence="1">Uncharacterized protein</fullName>
    </submittedName>
</protein>
<proteinExistence type="predicted"/>
<accession>A0ABQ6ZQD6</accession>
<organism evidence="1 2">
    <name type="scientific">Pseudomonas antarctica</name>
    <dbReference type="NCBI Taxonomy" id="219572"/>
    <lineage>
        <taxon>Bacteria</taxon>
        <taxon>Pseudomonadati</taxon>
        <taxon>Pseudomonadota</taxon>
        <taxon>Gammaproteobacteria</taxon>
        <taxon>Pseudomonadales</taxon>
        <taxon>Pseudomonadaceae</taxon>
        <taxon>Pseudomonas</taxon>
    </lineage>
</organism>
<dbReference type="Proteomes" id="UP000748067">
    <property type="component" value="Unassembled WGS sequence"/>
</dbReference>
<reference evidence="1 2" key="1">
    <citation type="submission" date="2015-01" db="EMBL/GenBank/DDBJ databases">
        <title>Genome Sequence of Pseudomonas antarctica CMS 35.</title>
        <authorList>
            <person name="Voget S."/>
            <person name="Chow J."/>
            <person name="Daniel R."/>
            <person name="Streit W."/>
        </authorList>
    </citation>
    <scope>NUCLEOTIDE SEQUENCE [LARGE SCALE GENOMIC DNA]</scope>
    <source>
        <strain evidence="1 2">CMS 35</strain>
    </source>
</reference>
<dbReference type="EMBL" id="JXDI01000003">
    <property type="protein sequence ID" value="KAF2406622.1"/>
    <property type="molecule type" value="Genomic_DNA"/>
</dbReference>
<evidence type="ECO:0000313" key="2">
    <source>
        <dbReference type="Proteomes" id="UP000748067"/>
    </source>
</evidence>
<sequence length="153" mass="15480">MLGISTKSYLHKGEIAGYAQRIRDIAQASKWLGKGTYVGLALDVGVAGLEIKEACVQGREAQCRRAKYVETGKLAGGVAGAYWGGKVGARIARLGCKVFLGVAAKGNGDLACAVIGGAAGGYAGGNVFGTGGAFLGGQIEEIDGDLIFQPEGA</sequence>